<feature type="domain" description="N-acetylmuramidase" evidence="3">
    <location>
        <begin position="28"/>
        <end position="191"/>
    </location>
</feature>
<accession>A0A845B134</accession>
<feature type="compositionally biased region" description="Basic and acidic residues" evidence="1">
    <location>
        <begin position="265"/>
        <end position="280"/>
    </location>
</feature>
<evidence type="ECO:0000256" key="1">
    <source>
        <dbReference type="SAM" id="MobiDB-lite"/>
    </source>
</evidence>
<evidence type="ECO:0000259" key="3">
    <source>
        <dbReference type="Pfam" id="PF11860"/>
    </source>
</evidence>
<name>A0A845B134_9SPHN</name>
<dbReference type="RefSeq" id="WP_160780015.1">
    <property type="nucleotide sequence ID" value="NZ_BAAAZF010000001.1"/>
</dbReference>
<feature type="domain" description="Peptidoglycan binding-like" evidence="2">
    <location>
        <begin position="222"/>
        <end position="260"/>
    </location>
</feature>
<evidence type="ECO:0000259" key="2">
    <source>
        <dbReference type="Pfam" id="PF01471"/>
    </source>
</evidence>
<dbReference type="SUPFAM" id="SSF47090">
    <property type="entry name" value="PGBD-like"/>
    <property type="match status" value="2"/>
</dbReference>
<dbReference type="EMBL" id="WTYE01000001">
    <property type="protein sequence ID" value="MXP32698.1"/>
    <property type="molecule type" value="Genomic_DNA"/>
</dbReference>
<dbReference type="InterPro" id="IPR036366">
    <property type="entry name" value="PGBDSf"/>
</dbReference>
<dbReference type="OrthoDB" id="1523598at2"/>
<comment type="caution">
    <text evidence="4">The sequence shown here is derived from an EMBL/GenBank/DDBJ whole genome shotgun (WGS) entry which is preliminary data.</text>
</comment>
<gene>
    <name evidence="4" type="ORF">GRI94_12785</name>
</gene>
<dbReference type="AlphaFoldDB" id="A0A845B134"/>
<dbReference type="InterPro" id="IPR024408">
    <property type="entry name" value="Muramidase"/>
</dbReference>
<protein>
    <submittedName>
        <fullName evidence="4">DUF3380 domain-containing protein</fullName>
    </submittedName>
</protein>
<dbReference type="InterPro" id="IPR002477">
    <property type="entry name" value="Peptidoglycan-bd-like"/>
</dbReference>
<evidence type="ECO:0000313" key="5">
    <source>
        <dbReference type="Proteomes" id="UP000446786"/>
    </source>
</evidence>
<proteinExistence type="predicted"/>
<evidence type="ECO:0000313" key="4">
    <source>
        <dbReference type="EMBL" id="MXP32698.1"/>
    </source>
</evidence>
<dbReference type="Gene3D" id="1.10.101.10">
    <property type="entry name" value="PGBD-like superfamily/PGBD"/>
    <property type="match status" value="2"/>
</dbReference>
<keyword evidence="5" id="KW-1185">Reference proteome</keyword>
<dbReference type="Pfam" id="PF01471">
    <property type="entry name" value="PG_binding_1"/>
    <property type="match status" value="2"/>
</dbReference>
<feature type="domain" description="Peptidoglycan binding-like" evidence="2">
    <location>
        <begin position="291"/>
        <end position="340"/>
    </location>
</feature>
<dbReference type="Pfam" id="PF11860">
    <property type="entry name" value="Muramidase"/>
    <property type="match status" value="1"/>
</dbReference>
<organism evidence="4 5">
    <name type="scientific">Parerythrobacter jejuensis</name>
    <dbReference type="NCBI Taxonomy" id="795812"/>
    <lineage>
        <taxon>Bacteria</taxon>
        <taxon>Pseudomonadati</taxon>
        <taxon>Pseudomonadota</taxon>
        <taxon>Alphaproteobacteria</taxon>
        <taxon>Sphingomonadales</taxon>
        <taxon>Erythrobacteraceae</taxon>
        <taxon>Parerythrobacter</taxon>
    </lineage>
</organism>
<sequence length="343" mass="37984">MPSEFVGDPSPLTDADFERAAAALRCSVPAVRAVAQVESLGGGYQNDGRPKILFERHWFHRKTNGKWTQSHSHISWPKWGGYKGGSREYGRLEEAIGLDRNAALQSASWGAFQIMGFNHKLVGYSNVEDFVKAMVESSGKQLDAFVQFIKSNKLDDELRRLDWKGFARGYNGSQYWKNKYDQKMARAYDIFAGGGARTDNPHPVLRMGHTGQAVMHLQELLGITKDGDFGPGTKAAVVKFQKKAKLHPDGIVGAQTWTALLATKESKPTTKKAKKEEAQRSRAPLRVGDKGEDVEFLQEQLGIVQDGDFGPKTLQAVKDFQRSKGLADDGIVGQKTWESLLGD</sequence>
<feature type="region of interest" description="Disordered" evidence="1">
    <location>
        <begin position="265"/>
        <end position="285"/>
    </location>
</feature>
<dbReference type="Proteomes" id="UP000446786">
    <property type="component" value="Unassembled WGS sequence"/>
</dbReference>
<dbReference type="InterPro" id="IPR036365">
    <property type="entry name" value="PGBD-like_sf"/>
</dbReference>
<reference evidence="4 5" key="1">
    <citation type="submission" date="2019-12" db="EMBL/GenBank/DDBJ databases">
        <title>Genomic-based taxomic classification of the family Erythrobacteraceae.</title>
        <authorList>
            <person name="Xu L."/>
        </authorList>
    </citation>
    <scope>NUCLEOTIDE SEQUENCE [LARGE SCALE GENOMIC DNA]</scope>
    <source>
        <strain evidence="4 5">JCM 16677</strain>
    </source>
</reference>